<accession>A0A1T5K0X2</accession>
<reference evidence="1 2" key="1">
    <citation type="submission" date="2017-02" db="EMBL/GenBank/DDBJ databases">
        <authorList>
            <person name="Peterson S.W."/>
        </authorList>
    </citation>
    <scope>NUCLEOTIDE SEQUENCE [LARGE SCALE GENOMIC DNA]</scope>
    <source>
        <strain evidence="1 2">P15</strain>
    </source>
</reference>
<proteinExistence type="predicted"/>
<gene>
    <name evidence="1" type="ORF">SAMN06296058_1252</name>
</gene>
<keyword evidence="2" id="KW-1185">Reference proteome</keyword>
<dbReference type="AlphaFoldDB" id="A0A1T5K0X2"/>
<evidence type="ECO:0000313" key="2">
    <source>
        <dbReference type="Proteomes" id="UP000190341"/>
    </source>
</evidence>
<protein>
    <recommendedName>
        <fullName evidence="3">Bacteriophage Rz lysis protein</fullName>
    </recommendedName>
</protein>
<dbReference type="STRING" id="428993.SAMN06296058_1252"/>
<evidence type="ECO:0008006" key="3">
    <source>
        <dbReference type="Google" id="ProtNLM"/>
    </source>
</evidence>
<dbReference type="Proteomes" id="UP000190341">
    <property type="component" value="Unassembled WGS sequence"/>
</dbReference>
<organism evidence="1 2">
    <name type="scientific">Pseudoxanthomonas indica</name>
    <dbReference type="NCBI Taxonomy" id="428993"/>
    <lineage>
        <taxon>Bacteria</taxon>
        <taxon>Pseudomonadati</taxon>
        <taxon>Pseudomonadota</taxon>
        <taxon>Gammaproteobacteria</taxon>
        <taxon>Lysobacterales</taxon>
        <taxon>Lysobacteraceae</taxon>
        <taxon>Pseudoxanthomonas</taxon>
    </lineage>
</organism>
<dbReference type="EMBL" id="FUZV01000001">
    <property type="protein sequence ID" value="SKC57190.1"/>
    <property type="molecule type" value="Genomic_DNA"/>
</dbReference>
<dbReference type="RefSeq" id="WP_079723567.1">
    <property type="nucleotide sequence ID" value="NZ_BMCL01000002.1"/>
</dbReference>
<name>A0A1T5K0X2_9GAMM</name>
<evidence type="ECO:0000313" key="1">
    <source>
        <dbReference type="EMBL" id="SKC57190.1"/>
    </source>
</evidence>
<sequence length="147" mass="15811">MGLSALSVKPLLIALTICLVALLTSNAGWWVRASVLSSERDVAVADRAVLATSKDAYKVRVGELTAANRVYDAEYSRLAKELQLAQGETARLNAEGDRAVAAAQAKADEADRVLKTFMERYAQQVRVPDCAQALSTIQRLCPALGGY</sequence>